<organism evidence="1 2">
    <name type="scientific">Lyticum sinuosum</name>
    <dbReference type="NCBI Taxonomy" id="1332059"/>
    <lineage>
        <taxon>Bacteria</taxon>
        <taxon>Pseudomonadati</taxon>
        <taxon>Pseudomonadota</taxon>
        <taxon>Alphaproteobacteria</taxon>
        <taxon>Rickettsiales</taxon>
        <taxon>Lyticum</taxon>
    </lineage>
</organism>
<proteinExistence type="predicted"/>
<dbReference type="AlphaFoldDB" id="A0AAE4VLX0"/>
<name>A0AAE4VLX0_9RICK</name>
<protein>
    <submittedName>
        <fullName evidence="1">Uncharacterized protein</fullName>
    </submittedName>
</protein>
<sequence>MMLYIAKSMNRLNNPYSDKLVLHDNIKKYIPGLRSIRIWEINQSNQNNTKRYVLSEVISDYINKYIEFCSTPINCLDKDNFSKFNFTIERRNSNISIIPLNIKKFNSYEEYYNKVKEILPFFKIKNGNILNNITPLFLNEVLHIFDFVTDNTTNKIYEYFILYYYNTKKIINGIRFSLNFISTFYCIFFPYKQFRSIYIKLLFKSIFSSKLRNIFKILDYNHNIIKSPGLINDIDTKIMSIDIDNRYINEYIINSQIAIALIRKVYRMLNLNLKKKKSILPILNNPFSSLEVIERYLYYMEESQFSVNNFKKKYRDYFSYIATILKYHITSTNTDISII</sequence>
<gene>
    <name evidence="1" type="ORF">Lyticum_00431</name>
</gene>
<dbReference type="RefSeq" id="WP_322498691.1">
    <property type="nucleotide sequence ID" value="NZ_JARGYU010000002.1"/>
</dbReference>
<evidence type="ECO:0000313" key="2">
    <source>
        <dbReference type="Proteomes" id="UP001289135"/>
    </source>
</evidence>
<keyword evidence="2" id="KW-1185">Reference proteome</keyword>
<dbReference type="Proteomes" id="UP001289135">
    <property type="component" value="Unassembled WGS sequence"/>
</dbReference>
<reference evidence="1" key="1">
    <citation type="submission" date="2023-02" db="EMBL/GenBank/DDBJ databases">
        <title>Host association and intracellularity evolved multiple times independently in the Rickettsiales.</title>
        <authorList>
            <person name="Castelli M."/>
            <person name="Nardi T."/>
            <person name="Gammuto L."/>
            <person name="Bellinzona G."/>
            <person name="Sabaneyeva E."/>
            <person name="Potekhin A."/>
            <person name="Serra V."/>
            <person name="Petroni G."/>
            <person name="Sassera D."/>
        </authorList>
    </citation>
    <scope>NUCLEOTIDE SEQUENCE</scope>
    <source>
        <strain evidence="1">USBL-36I1</strain>
    </source>
</reference>
<comment type="caution">
    <text evidence="1">The sequence shown here is derived from an EMBL/GenBank/DDBJ whole genome shotgun (WGS) entry which is preliminary data.</text>
</comment>
<evidence type="ECO:0000313" key="1">
    <source>
        <dbReference type="EMBL" id="MDZ5761261.1"/>
    </source>
</evidence>
<accession>A0AAE4VLX0</accession>
<dbReference type="EMBL" id="JARGYU010000002">
    <property type="protein sequence ID" value="MDZ5761261.1"/>
    <property type="molecule type" value="Genomic_DNA"/>
</dbReference>